<reference evidence="1" key="1">
    <citation type="submission" date="2016-07" db="EMBL/GenBank/DDBJ databases">
        <authorList>
            <person name="Bretaudeau A."/>
        </authorList>
    </citation>
    <scope>NUCLEOTIDE SEQUENCE</scope>
    <source>
        <strain evidence="1">Rice</strain>
        <tissue evidence="1">Whole body</tissue>
    </source>
</reference>
<accession>A0A2H1VN21</accession>
<sequence length="75" mass="9068">MALHQPTVSINYEVKDRHIINRLHHILARCRRTMPNYRRTEHYTDQGCRIMSHRRHITSRHRHYDGCNILGLVLV</sequence>
<dbReference type="EMBL" id="ODYU01003438">
    <property type="protein sequence ID" value="SOQ42220.1"/>
    <property type="molecule type" value="Genomic_DNA"/>
</dbReference>
<dbReference type="AlphaFoldDB" id="A0A2H1VN21"/>
<proteinExistence type="predicted"/>
<organism evidence="1">
    <name type="scientific">Spodoptera frugiperda</name>
    <name type="common">Fall armyworm</name>
    <dbReference type="NCBI Taxonomy" id="7108"/>
    <lineage>
        <taxon>Eukaryota</taxon>
        <taxon>Metazoa</taxon>
        <taxon>Ecdysozoa</taxon>
        <taxon>Arthropoda</taxon>
        <taxon>Hexapoda</taxon>
        <taxon>Insecta</taxon>
        <taxon>Pterygota</taxon>
        <taxon>Neoptera</taxon>
        <taxon>Endopterygota</taxon>
        <taxon>Lepidoptera</taxon>
        <taxon>Glossata</taxon>
        <taxon>Ditrysia</taxon>
        <taxon>Noctuoidea</taxon>
        <taxon>Noctuidae</taxon>
        <taxon>Amphipyrinae</taxon>
        <taxon>Spodoptera</taxon>
    </lineage>
</organism>
<gene>
    <name evidence="1" type="ORF">SFRICE_014588</name>
</gene>
<evidence type="ECO:0000313" key="1">
    <source>
        <dbReference type="EMBL" id="SOQ42220.1"/>
    </source>
</evidence>
<protein>
    <submittedName>
        <fullName evidence="1">SFRICE_014588</fullName>
    </submittedName>
</protein>
<name>A0A2H1VN21_SPOFR</name>